<evidence type="ECO:0000259" key="21">
    <source>
        <dbReference type="PROSITE" id="PS50856"/>
    </source>
</evidence>
<feature type="disulfide bond" evidence="16">
    <location>
        <begin position="207"/>
        <end position="217"/>
    </location>
</feature>
<dbReference type="GO" id="GO:0005509">
    <property type="term" value="F:calcium ion binding"/>
    <property type="evidence" value="ECO:0007669"/>
    <property type="project" value="InterPro"/>
</dbReference>
<keyword evidence="8 18" id="KW-0732">Signal</keyword>
<dbReference type="Pfam" id="PF00530">
    <property type="entry name" value="SRCR"/>
    <property type="match status" value="2"/>
</dbReference>
<reference evidence="23" key="1">
    <citation type="journal article" date="2021" name="Genome Biol. Evol.">
        <title>A High-Quality Reference Genome for a Parasitic Bivalve with Doubly Uniparental Inheritance (Bivalvia: Unionida).</title>
        <authorList>
            <person name="Smith C.H."/>
        </authorList>
    </citation>
    <scope>NUCLEOTIDE SEQUENCE</scope>
    <source>
        <strain evidence="23">CHS0354</strain>
    </source>
</reference>
<dbReference type="GO" id="GO:0016020">
    <property type="term" value="C:membrane"/>
    <property type="evidence" value="ECO:0007669"/>
    <property type="project" value="UniProtKB-SubCell"/>
</dbReference>
<evidence type="ECO:0000259" key="22">
    <source>
        <dbReference type="PROSITE" id="PS51233"/>
    </source>
</evidence>
<dbReference type="SUPFAM" id="SSF57196">
    <property type="entry name" value="EGF/Laminin"/>
    <property type="match status" value="2"/>
</dbReference>
<feature type="signal peptide" evidence="18">
    <location>
        <begin position="1"/>
        <end position="24"/>
    </location>
</feature>
<dbReference type="FunFam" id="2.10.25.10:FF:000240">
    <property type="entry name" value="Vitamin K-dependent protein S"/>
    <property type="match status" value="1"/>
</dbReference>
<dbReference type="InterPro" id="IPR026823">
    <property type="entry name" value="cEGF"/>
</dbReference>
<evidence type="ECO:0000256" key="8">
    <source>
        <dbReference type="ARBA" id="ARBA00022729"/>
    </source>
</evidence>
<dbReference type="InterPro" id="IPR011641">
    <property type="entry name" value="Tyr-kin_ephrin_A/B_rcpt-like"/>
</dbReference>
<dbReference type="Gene3D" id="2.10.50.10">
    <property type="entry name" value="Tumor Necrosis Factor Receptor, subunit A, domain 2"/>
    <property type="match status" value="10"/>
</dbReference>
<dbReference type="InterPro" id="IPR006212">
    <property type="entry name" value="Furin_repeat"/>
</dbReference>
<dbReference type="InterPro" id="IPR009030">
    <property type="entry name" value="Growth_fac_rcpt_cys_sf"/>
</dbReference>
<dbReference type="SMART" id="SM01411">
    <property type="entry name" value="Ephrin_rec_like"/>
    <property type="match status" value="10"/>
</dbReference>
<evidence type="ECO:0000256" key="9">
    <source>
        <dbReference type="ARBA" id="ARBA00022737"/>
    </source>
</evidence>
<dbReference type="Pfam" id="PF07699">
    <property type="entry name" value="Ephrin_rec_like"/>
    <property type="match status" value="7"/>
</dbReference>
<evidence type="ECO:0000313" key="23">
    <source>
        <dbReference type="EMBL" id="KAK3583696.1"/>
    </source>
</evidence>
<dbReference type="Gene3D" id="2.10.25.10">
    <property type="entry name" value="Laminin"/>
    <property type="match status" value="9"/>
</dbReference>
<dbReference type="InterPro" id="IPR049883">
    <property type="entry name" value="NOTCH1_EGF-like"/>
</dbReference>
<evidence type="ECO:0000256" key="11">
    <source>
        <dbReference type="ARBA" id="ARBA00023136"/>
    </source>
</evidence>
<keyword evidence="4" id="KW-0964">Secreted</keyword>
<evidence type="ECO:0000256" key="3">
    <source>
        <dbReference type="ARBA" id="ARBA00005897"/>
    </source>
</evidence>
<evidence type="ECO:0000256" key="18">
    <source>
        <dbReference type="SAM" id="SignalP"/>
    </source>
</evidence>
<dbReference type="PROSITE" id="PS50287">
    <property type="entry name" value="SRCR_2"/>
    <property type="match status" value="2"/>
</dbReference>
<dbReference type="Proteomes" id="UP001195483">
    <property type="component" value="Unassembled WGS sequence"/>
</dbReference>
<dbReference type="SMART" id="SM00261">
    <property type="entry name" value="FU"/>
    <property type="match status" value="4"/>
</dbReference>
<dbReference type="SUPFAM" id="SSF56487">
    <property type="entry name" value="SRCR-like"/>
    <property type="match status" value="2"/>
</dbReference>
<sequence>MFDRMKIVLAVTITLVLGLDFVSALDVRLALGSDEYEGNVEIFYNGTWGYICDDSWGNQDARVICRMLGFNTSGALAYSFTHFTNGILLNNINCSGSEQSIDQCSHNGWIAQSCNIYDAVRVSCGSSRTTPSSSPSGIDVRLVGGSTEFEGIVEMFYNGSWRLICNYPYTWNISEARVVCRMLGFGSDGASAYCCNSETFLMDNVICTGEENSIDQCTFIGKGWDNCGYYEIAGVRCDCSTAVYKVCPPGQYNRCGNCTYCPFGRYQNQTVHITTCLSCPVGHYQNQRGQTSCLACSIGQYQNFEGVSYCKNCPKGQYQNLTGQSSCLFCPTGQFQNVTGQSSCFLCPSGQYQHLIGESSCVKCLQGQYQNLTGQTACLPCPIGQYQNSTGESLCMSCPLGFFQNNSGQLSCLACPPGKFQNITGQSSCLICPIGEYQNLTSQSTCALCPLGQYQNRTGQSSCLSCRSGYYQNLTGQFSCLPCPVGQYQNFTGQISCVLCPIGKFQNLTGQTSCIPCPAGQYQANIGQTSCLSSPVGYYQNETGQAGFVPCSVGQFQNQSGQSSCFSCAQGQYQNETGQAICLSCPSGQYQNLTGQSSCLSCPTGQFQNVTGQSSCLPCPSGQYQHLIGESSCVKCLQGQYQNLTGQTACLPCPIGQYQNSTGESLCCDCPMGTYQNQLGQVVCLACPPGTFQNLTGESACTACQPGTFQNFSAQISCLICPIGSFSNRTGEHLCNPCEVGTFQNSSGQSSCVPCDKNKTTRAEGSESEDVCYKDNLFQFGSGYGDIRLNINEDACSEKIDILPLRVFGRTYNDIYICTNGIISLNTKYTNPNPPYTQISGFSFLSTYYTDIDLGVSGNAGEIYYQVYTVIKNRNLTMDENIVMAQKIIRDAENMSSFAVKVLLIVTWSQVRPYPADERDNEKMSFQAILATDGLDTFFLSVYIDGEMHLRQGPVFIGYNLISGQYTKHLISDTSSVLTPDRNIATSGLQGLLFYRLSTSASKESNDEITCLELFEVGQTMMSTYNETEQKMPQCPCTLDLLKLDDWFTEPVTTDAKTVCSRIRPAYWFSPYGKTCCYDNETGTYLTLSPRAGGFLTRHPVTRWKQYESEDVYMKEVCCQKSQHCDLYYLLHPTGTCYLQLPSLFGFSWGDPHIVTLDGFNYTFNGWGEYTLVEIGSTFIIQARTDLAARADGDPTNATIFSAFAALDNQNASIHIELNKEKNGMIVYGNRIDFTSNFSEGSQYSLETDTLSILKQKNDSTLRILFPSSGIYLNVSIGIGMLTLGLSIPRRYSNQTKGLLGNFNSDSTDDLMFPNGTRLNVNATERQIFQYGQTWRINTNQSVFIYPPEKSGTDFDHPQFVPKFLDEVNEKLISDAIIKCETNLRDADITTCVYDLVFTNNTSVAFDTGKFDKTSTETSLKADNSAPSIHGQNVYNVTLYQKLSTYANCTDDSNNAQIGFFTNTVNANLTVIGNCSVQITWMQLSDIPAVYRLKAVDEQNAMTVQEIVFQYCTGCSGHGYCDFNSHRDDNRSTSYFKYAKCICDPAWQGENCEDDFDGCLSKPCSNERNCTDVRADVQMTSNRSYICSNCPEGYVSKGDKCIDINECEKTDLCNQTCNNTYGSYVCSCNIGYRLQADSKTCTDIDECSERVDNCKQKCINTNGYFQCACLAGFRLNSSSNQCISDKVPEACNTLNCSKAAGCTLDQNGNAVCFCERGYQLNDNQQCDDIDECDHGSCSQTCKNTRGSYMCTCLEGYQLAEDKITCKECSDLRYGMNCSFTCQCERGAIACNHVKGCLCRSGWTGENCNVDIDECSDPKLYDCGEEFENKQCMNVIGSYECKCKAGFQLSNGSCTDIDECSKSYLNLCEQKCENVLGNYTCTCDVGFVPNPSERYSCKDVDECEEKISGCEQICDNVAGRFNCYCHYGYILDKDRKRCIRVFNPCDGFYEFNCSHICLIRDKKQECLCRLGYYLAKDKQTCLDINECINTTLNRCIPQNVCNNTPGGYTCSCPAGQKLENNGRTCAECDDYHYGENCAKECACSPQAERCDKISGCVCPANWTGSKCETQKECAGGRNNCTGQNNECVTSAGIRFCTCRVGYKKTDRFSQDCFECVNNTFGKDCSDSCKCFEKNVLSTTRTCNPSSGLCICKKGWRSDCSEDVDECLENTHNCTILGTFLCLNLPGGFECKGVDMADLILIIGISLPGGLLLVFLILIICFVRRKLGKSKERQEVRQRSKITAIFTALEKTRSSGPKHLGNDPKFDSPAVLLSGKGTQPKSIRSLPEWAYTFLSNDTPSEKFEIKRPKFNPVPNLTFQNVTKND</sequence>
<evidence type="ECO:0000256" key="6">
    <source>
        <dbReference type="ARBA" id="ARBA00022583"/>
    </source>
</evidence>
<dbReference type="PROSITE" id="PS50856">
    <property type="entry name" value="AMOP"/>
    <property type="match status" value="1"/>
</dbReference>
<dbReference type="PRINTS" id="PR00258">
    <property type="entry name" value="SPERACTRCPTR"/>
</dbReference>
<proteinExistence type="inferred from homology"/>
<dbReference type="Gene3D" id="3.10.250.10">
    <property type="entry name" value="SRCR-like domain"/>
    <property type="match status" value="2"/>
</dbReference>
<dbReference type="SMART" id="SM00216">
    <property type="entry name" value="VWD"/>
    <property type="match status" value="1"/>
</dbReference>
<comment type="caution">
    <text evidence="16">Lacks conserved residue(s) required for the propagation of feature annotation.</text>
</comment>
<accession>A0AAE0VN34</accession>
<comment type="similarity">
    <text evidence="3">Belongs to the CRELD family.</text>
</comment>
<dbReference type="Pfam" id="PF06119">
    <property type="entry name" value="NIDO"/>
    <property type="match status" value="1"/>
</dbReference>
<evidence type="ECO:0000259" key="20">
    <source>
        <dbReference type="PROSITE" id="PS50287"/>
    </source>
</evidence>
<dbReference type="InterPro" id="IPR005533">
    <property type="entry name" value="AMOP_dom"/>
</dbReference>
<dbReference type="SMART" id="SM00179">
    <property type="entry name" value="EGF_CA"/>
    <property type="match status" value="9"/>
</dbReference>
<dbReference type="SMART" id="SM00202">
    <property type="entry name" value="SR"/>
    <property type="match status" value="2"/>
</dbReference>
<keyword evidence="24" id="KW-1185">Reference proteome</keyword>
<keyword evidence="5 15" id="KW-0245">EGF-like domain</keyword>
<dbReference type="FunFam" id="2.10.25.10:FF:000014">
    <property type="entry name" value="Latent-transforming growth factor beta-binding protein 3"/>
    <property type="match status" value="1"/>
</dbReference>
<dbReference type="InterPro" id="IPR000742">
    <property type="entry name" value="EGF"/>
</dbReference>
<dbReference type="SUPFAM" id="SSF57184">
    <property type="entry name" value="Growth factor receptor domain"/>
    <property type="match status" value="6"/>
</dbReference>
<protein>
    <submittedName>
        <fullName evidence="23">Uncharacterized protein</fullName>
    </submittedName>
</protein>
<evidence type="ECO:0000256" key="16">
    <source>
        <dbReference type="PROSITE-ProRule" id="PRU00196"/>
    </source>
</evidence>
<keyword evidence="11 17" id="KW-0472">Membrane</keyword>
<evidence type="ECO:0000256" key="10">
    <source>
        <dbReference type="ARBA" id="ARBA00022989"/>
    </source>
</evidence>
<feature type="domain" description="SRCR" evidence="20">
    <location>
        <begin position="140"/>
        <end position="238"/>
    </location>
</feature>
<evidence type="ECO:0000256" key="12">
    <source>
        <dbReference type="ARBA" id="ARBA00023157"/>
    </source>
</evidence>
<dbReference type="InterPro" id="IPR001881">
    <property type="entry name" value="EGF-like_Ca-bd_dom"/>
</dbReference>
<dbReference type="InterPro" id="IPR001190">
    <property type="entry name" value="SRCR"/>
</dbReference>
<dbReference type="InterPro" id="IPR001846">
    <property type="entry name" value="VWF_type-D"/>
</dbReference>
<feature type="disulfide bond" evidence="15">
    <location>
        <begin position="1607"/>
        <end position="1617"/>
    </location>
</feature>
<keyword evidence="10 17" id="KW-1133">Transmembrane helix</keyword>
<feature type="chain" id="PRO_5042015910" evidence="18">
    <location>
        <begin position="25"/>
        <end position="2323"/>
    </location>
</feature>
<evidence type="ECO:0000259" key="19">
    <source>
        <dbReference type="PROSITE" id="PS50026"/>
    </source>
</evidence>
<dbReference type="PROSITE" id="PS01187">
    <property type="entry name" value="EGF_CA"/>
    <property type="match status" value="2"/>
</dbReference>
<organism evidence="23 24">
    <name type="scientific">Potamilus streckersoni</name>
    <dbReference type="NCBI Taxonomy" id="2493646"/>
    <lineage>
        <taxon>Eukaryota</taxon>
        <taxon>Metazoa</taxon>
        <taxon>Spiralia</taxon>
        <taxon>Lophotrochozoa</taxon>
        <taxon>Mollusca</taxon>
        <taxon>Bivalvia</taxon>
        <taxon>Autobranchia</taxon>
        <taxon>Heteroconchia</taxon>
        <taxon>Palaeoheterodonta</taxon>
        <taxon>Unionida</taxon>
        <taxon>Unionoidea</taxon>
        <taxon>Unionidae</taxon>
        <taxon>Ambleminae</taxon>
        <taxon>Lampsilini</taxon>
        <taxon>Potamilus</taxon>
    </lineage>
</organism>
<keyword evidence="7 17" id="KW-0812">Transmembrane</keyword>
<dbReference type="PROSITE" id="PS51233">
    <property type="entry name" value="VWFD"/>
    <property type="match status" value="1"/>
</dbReference>
<reference evidence="23" key="2">
    <citation type="journal article" date="2021" name="Genome Biol. Evol.">
        <title>Developing a high-quality reference genome for a parasitic bivalve with doubly uniparental inheritance (Bivalvia: Unionida).</title>
        <authorList>
            <person name="Smith C.H."/>
        </authorList>
    </citation>
    <scope>NUCLEOTIDE SEQUENCE</scope>
    <source>
        <strain evidence="23">CHS0354</strain>
        <tissue evidence="23">Mantle</tissue>
    </source>
</reference>
<evidence type="ECO:0000256" key="17">
    <source>
        <dbReference type="SAM" id="Phobius"/>
    </source>
</evidence>
<dbReference type="PANTHER" id="PTHR46967">
    <property type="entry name" value="INSULIN-LIKE GROWTH FACTOR BINDING PROTEIN,N-TERMINAL"/>
    <property type="match status" value="1"/>
</dbReference>
<dbReference type="InterPro" id="IPR003886">
    <property type="entry name" value="NIDO_dom"/>
</dbReference>
<feature type="domain" description="AMOP" evidence="21">
    <location>
        <begin position="1003"/>
        <end position="1132"/>
    </location>
</feature>
<feature type="disulfide bond" evidence="16">
    <location>
        <begin position="94"/>
        <end position="104"/>
    </location>
</feature>
<comment type="caution">
    <text evidence="23">The sequence shown here is derived from an EMBL/GenBank/DDBJ whole genome shotgun (WGS) entry which is preliminary data.</text>
</comment>
<feature type="transmembrane region" description="Helical" evidence="17">
    <location>
        <begin position="2197"/>
        <end position="2221"/>
    </location>
</feature>
<evidence type="ECO:0000256" key="4">
    <source>
        <dbReference type="ARBA" id="ARBA00022525"/>
    </source>
</evidence>
<comment type="subcellular location">
    <subcellularLocation>
        <location evidence="1">Membrane</location>
        <topology evidence="1">Single-pass type I membrane protein</topology>
    </subcellularLocation>
    <subcellularLocation>
        <location evidence="2">Secreted</location>
    </subcellularLocation>
</comment>
<dbReference type="EMBL" id="JAEAOA010001314">
    <property type="protein sequence ID" value="KAK3583696.1"/>
    <property type="molecule type" value="Genomic_DNA"/>
</dbReference>
<keyword evidence="6" id="KW-0254">Endocytosis</keyword>
<dbReference type="Pfam" id="PF12662">
    <property type="entry name" value="cEGF"/>
    <property type="match status" value="2"/>
</dbReference>
<dbReference type="PROSITE" id="PS01186">
    <property type="entry name" value="EGF_2"/>
    <property type="match status" value="4"/>
</dbReference>
<evidence type="ECO:0000256" key="1">
    <source>
        <dbReference type="ARBA" id="ARBA00004479"/>
    </source>
</evidence>
<dbReference type="GO" id="GO:0007160">
    <property type="term" value="P:cell-matrix adhesion"/>
    <property type="evidence" value="ECO:0007669"/>
    <property type="project" value="InterPro"/>
</dbReference>
<dbReference type="SMART" id="SM00539">
    <property type="entry name" value="NIDO"/>
    <property type="match status" value="1"/>
</dbReference>
<name>A0AAE0VN34_9BIVA</name>
<feature type="domain" description="EGF-like" evidence="19">
    <location>
        <begin position="1810"/>
        <end position="1852"/>
    </location>
</feature>
<evidence type="ECO:0000256" key="15">
    <source>
        <dbReference type="PROSITE-ProRule" id="PRU00076"/>
    </source>
</evidence>
<dbReference type="CDD" id="cd00054">
    <property type="entry name" value="EGF_CA"/>
    <property type="match status" value="2"/>
</dbReference>
<evidence type="ECO:0000256" key="2">
    <source>
        <dbReference type="ARBA" id="ARBA00004613"/>
    </source>
</evidence>
<evidence type="ECO:0000256" key="13">
    <source>
        <dbReference type="ARBA" id="ARBA00023170"/>
    </source>
</evidence>
<evidence type="ECO:0000256" key="14">
    <source>
        <dbReference type="ARBA" id="ARBA00023180"/>
    </source>
</evidence>
<dbReference type="InterPro" id="IPR018097">
    <property type="entry name" value="EGF_Ca-bd_CS"/>
</dbReference>
<feature type="domain" description="SRCR" evidence="20">
    <location>
        <begin position="27"/>
        <end position="125"/>
    </location>
</feature>
<dbReference type="FunFam" id="2.10.25.10:FF:000009">
    <property type="entry name" value="Low-density lipoprotein receptor isoform 1"/>
    <property type="match status" value="1"/>
</dbReference>
<dbReference type="SMART" id="SM00181">
    <property type="entry name" value="EGF"/>
    <property type="match status" value="13"/>
</dbReference>
<dbReference type="InterPro" id="IPR036772">
    <property type="entry name" value="SRCR-like_dom_sf"/>
</dbReference>
<feature type="domain" description="EGF-like" evidence="19">
    <location>
        <begin position="1603"/>
        <end position="1642"/>
    </location>
</feature>
<keyword evidence="13" id="KW-0675">Receptor</keyword>
<dbReference type="PROSITE" id="PS00420">
    <property type="entry name" value="SRCR_1"/>
    <property type="match status" value="1"/>
</dbReference>
<dbReference type="GO" id="GO:0006897">
    <property type="term" value="P:endocytosis"/>
    <property type="evidence" value="ECO:0007669"/>
    <property type="project" value="UniProtKB-KW"/>
</dbReference>
<feature type="domain" description="EGF-like" evidence="19">
    <location>
        <begin position="1728"/>
        <end position="1766"/>
    </location>
</feature>
<evidence type="ECO:0000256" key="7">
    <source>
        <dbReference type="ARBA" id="ARBA00022692"/>
    </source>
</evidence>
<feature type="domain" description="VWFD" evidence="22">
    <location>
        <begin position="1144"/>
        <end position="1343"/>
    </location>
</feature>
<evidence type="ECO:0000313" key="24">
    <source>
        <dbReference type="Proteomes" id="UP001195483"/>
    </source>
</evidence>
<dbReference type="InterPro" id="IPR000152">
    <property type="entry name" value="EGF-type_Asp/Asn_hydroxyl_site"/>
</dbReference>
<reference evidence="23" key="3">
    <citation type="submission" date="2023-05" db="EMBL/GenBank/DDBJ databases">
        <authorList>
            <person name="Smith C.H."/>
        </authorList>
    </citation>
    <scope>NUCLEOTIDE SEQUENCE</scope>
    <source>
        <strain evidence="23">CHS0354</strain>
        <tissue evidence="23">Mantle</tissue>
    </source>
</reference>
<gene>
    <name evidence="23" type="ORF">CHS0354_021446</name>
</gene>
<keyword evidence="12 16" id="KW-1015">Disulfide bond</keyword>
<evidence type="ECO:0000256" key="5">
    <source>
        <dbReference type="ARBA" id="ARBA00022536"/>
    </source>
</evidence>
<dbReference type="PROSITE" id="PS00010">
    <property type="entry name" value="ASX_HYDROXYL"/>
    <property type="match status" value="6"/>
</dbReference>
<dbReference type="PROSITE" id="PS50026">
    <property type="entry name" value="EGF_3"/>
    <property type="match status" value="4"/>
</dbReference>
<dbReference type="GO" id="GO:0005576">
    <property type="term" value="C:extracellular region"/>
    <property type="evidence" value="ECO:0007669"/>
    <property type="project" value="UniProtKB-SubCell"/>
</dbReference>
<keyword evidence="9" id="KW-0677">Repeat</keyword>
<feature type="domain" description="EGF-like" evidence="19">
    <location>
        <begin position="1982"/>
        <end position="2025"/>
    </location>
</feature>
<keyword evidence="14" id="KW-0325">Glycoprotein</keyword>
<dbReference type="Pfam" id="PF07645">
    <property type="entry name" value="EGF_CA"/>
    <property type="match status" value="4"/>
</dbReference>
<dbReference type="FunFam" id="3.10.250.10:FF:000016">
    <property type="entry name" value="Scavenger receptor cysteine-rich protein type 12"/>
    <property type="match status" value="2"/>
</dbReference>
<dbReference type="PANTHER" id="PTHR46967:SF1">
    <property type="entry name" value="KERATIN-ASSOCIATED PROTEIN 16-1-LIKE"/>
    <property type="match status" value="1"/>
</dbReference>